<feature type="domain" description="DUF4350" evidence="1">
    <location>
        <begin position="44"/>
        <end position="215"/>
    </location>
</feature>
<proteinExistence type="predicted"/>
<organism evidence="2">
    <name type="scientific">uncultured Armatimonadetes bacterium</name>
    <dbReference type="NCBI Taxonomy" id="157466"/>
    <lineage>
        <taxon>Bacteria</taxon>
        <taxon>Bacillati</taxon>
        <taxon>Armatimonadota</taxon>
        <taxon>environmental samples</taxon>
    </lineage>
</organism>
<dbReference type="AlphaFoldDB" id="A0A6J4JM16"/>
<sequence>MKRPSTDVLVLCGLLLLFAFLSLRMAAPGAQLPDDKDRPRRSVSSARPGGWKALYLLLQRQGVPVEKIERSPREWPGDLRVLVIGDAYGGARWTQKEVDQALAWAGKGRTLVLLAGRSSALLDRIGLRVGDTAAADKTLFPLQPAPFLGGVDGVLVPGKGRWQKLPAGAVSLFADERPAVAFLRRGGGTILAVADAGIADNRHITEADNARFLLAALRSLAGDGGRVGFDEYHQGFQEADGFFDAIGRPGQLVVWQIVALALLLAYSASRRFGLPRPLPAPPRVSSEYVASLADLYRRARAADAALEGVYLRFWRDLCRAVTLPYDADTDEVVRRAARSVHGIGGAETRALEERLRRVVNECEAKIESGKVRDADLLPLARELEALRKELGLGGDDRETAGART</sequence>
<reference evidence="2" key="1">
    <citation type="submission" date="2020-02" db="EMBL/GenBank/DDBJ databases">
        <authorList>
            <person name="Meier V. D."/>
        </authorList>
    </citation>
    <scope>NUCLEOTIDE SEQUENCE</scope>
    <source>
        <strain evidence="2">AVDCRST_MAG63</strain>
    </source>
</reference>
<accession>A0A6J4JM16</accession>
<evidence type="ECO:0000259" key="1">
    <source>
        <dbReference type="Pfam" id="PF14258"/>
    </source>
</evidence>
<evidence type="ECO:0000313" key="2">
    <source>
        <dbReference type="EMBL" id="CAA9282084.1"/>
    </source>
</evidence>
<name>A0A6J4JM16_9BACT</name>
<dbReference type="InterPro" id="IPR025646">
    <property type="entry name" value="DUF4350"/>
</dbReference>
<protein>
    <recommendedName>
        <fullName evidence="1">DUF4350 domain-containing protein</fullName>
    </recommendedName>
</protein>
<dbReference type="EMBL" id="CADCTO010000487">
    <property type="protein sequence ID" value="CAA9282084.1"/>
    <property type="molecule type" value="Genomic_DNA"/>
</dbReference>
<gene>
    <name evidence="2" type="ORF">AVDCRST_MAG63-3692</name>
</gene>
<dbReference type="Pfam" id="PF14258">
    <property type="entry name" value="DUF4350"/>
    <property type="match status" value="1"/>
</dbReference>